<dbReference type="EMBL" id="CP012505">
    <property type="protein sequence ID" value="ALB01278.1"/>
    <property type="molecule type" value="Genomic_DNA"/>
</dbReference>
<gene>
    <name evidence="6" type="ORF">ACH24_00295</name>
</gene>
<feature type="transmembrane region" description="Helical" evidence="4">
    <location>
        <begin position="56"/>
        <end position="75"/>
    </location>
</feature>
<evidence type="ECO:0000259" key="5">
    <source>
        <dbReference type="PROSITE" id="PS51462"/>
    </source>
</evidence>
<evidence type="ECO:0000256" key="2">
    <source>
        <dbReference type="ARBA" id="ARBA00022801"/>
    </source>
</evidence>
<comment type="similarity">
    <text evidence="3">Belongs to the Nudix hydrolase family.</text>
</comment>
<feature type="transmembrane region" description="Helical" evidence="4">
    <location>
        <begin position="87"/>
        <end position="110"/>
    </location>
</feature>
<dbReference type="InterPro" id="IPR037185">
    <property type="entry name" value="EmrE-like"/>
</dbReference>
<sequence length="112" mass="12698">MGQRRNRTSWQFPQGGVVAGETPLQAMYRELYEEIGLRPQDVEVIASTRDITTGTAIIISSYYPVVVMIGARIFLKESITTFKIVGFIIVIIQPQMSFMIRVIALSVLVWQF</sequence>
<dbReference type="Gene3D" id="3.90.79.10">
    <property type="entry name" value="Nucleoside Triphosphate Pyrophosphohydrolase"/>
    <property type="match status" value="1"/>
</dbReference>
<dbReference type="PROSITE" id="PS00893">
    <property type="entry name" value="NUDIX_BOX"/>
    <property type="match status" value="1"/>
</dbReference>
<dbReference type="KEGG" id="fper:ACH24_00295"/>
<name>A0AAC8ZMD7_9GAMM</name>
<evidence type="ECO:0000313" key="6">
    <source>
        <dbReference type="EMBL" id="ALB01278.1"/>
    </source>
</evidence>
<keyword evidence="4" id="KW-1133">Transmembrane helix</keyword>
<dbReference type="InterPro" id="IPR020084">
    <property type="entry name" value="NUDIX_hydrolase_CS"/>
</dbReference>
<keyword evidence="7" id="KW-1185">Reference proteome</keyword>
<evidence type="ECO:0000256" key="1">
    <source>
        <dbReference type="ARBA" id="ARBA00001946"/>
    </source>
</evidence>
<dbReference type="PRINTS" id="PR00502">
    <property type="entry name" value="NUDIXFAMILY"/>
</dbReference>
<dbReference type="InterPro" id="IPR020476">
    <property type="entry name" value="Nudix_hydrolase"/>
</dbReference>
<keyword evidence="4" id="KW-0812">Transmembrane</keyword>
<protein>
    <recommendedName>
        <fullName evidence="5">Nudix hydrolase domain-containing protein</fullName>
    </recommendedName>
</protein>
<keyword evidence="4" id="KW-0472">Membrane</keyword>
<dbReference type="InterPro" id="IPR015797">
    <property type="entry name" value="NUDIX_hydrolase-like_dom_sf"/>
</dbReference>
<evidence type="ECO:0000313" key="7">
    <source>
        <dbReference type="Proteomes" id="UP000242800"/>
    </source>
</evidence>
<accession>A0AAC8ZMD7</accession>
<dbReference type="SUPFAM" id="SSF55811">
    <property type="entry name" value="Nudix"/>
    <property type="match status" value="1"/>
</dbReference>
<dbReference type="GO" id="GO:0016787">
    <property type="term" value="F:hydrolase activity"/>
    <property type="evidence" value="ECO:0007669"/>
    <property type="project" value="UniProtKB-KW"/>
</dbReference>
<feature type="domain" description="Nudix hydrolase" evidence="5">
    <location>
        <begin position="1"/>
        <end position="112"/>
    </location>
</feature>
<dbReference type="Pfam" id="PF00293">
    <property type="entry name" value="NUDIX"/>
    <property type="match status" value="1"/>
</dbReference>
<comment type="cofactor">
    <cofactor evidence="1">
        <name>Mg(2+)</name>
        <dbReference type="ChEBI" id="CHEBI:18420"/>
    </cofactor>
</comment>
<dbReference type="SUPFAM" id="SSF103481">
    <property type="entry name" value="Multidrug resistance efflux transporter EmrE"/>
    <property type="match status" value="1"/>
</dbReference>
<dbReference type="PROSITE" id="PS51462">
    <property type="entry name" value="NUDIX"/>
    <property type="match status" value="1"/>
</dbReference>
<dbReference type="Proteomes" id="UP000242800">
    <property type="component" value="Chromosome"/>
</dbReference>
<dbReference type="AlphaFoldDB" id="A0AAC8ZMD7"/>
<dbReference type="InterPro" id="IPR000086">
    <property type="entry name" value="NUDIX_hydrolase_dom"/>
</dbReference>
<keyword evidence="2 3" id="KW-0378">Hydrolase</keyword>
<proteinExistence type="inferred from homology"/>
<organism evidence="6 7">
    <name type="scientific">Francisella persica ATCC VR-331</name>
    <dbReference type="NCBI Taxonomy" id="1086726"/>
    <lineage>
        <taxon>Bacteria</taxon>
        <taxon>Pseudomonadati</taxon>
        <taxon>Pseudomonadota</taxon>
        <taxon>Gammaproteobacteria</taxon>
        <taxon>Thiotrichales</taxon>
        <taxon>Francisellaceae</taxon>
        <taxon>Francisella</taxon>
    </lineage>
</organism>
<evidence type="ECO:0000256" key="3">
    <source>
        <dbReference type="RuleBase" id="RU003476"/>
    </source>
</evidence>
<evidence type="ECO:0000256" key="4">
    <source>
        <dbReference type="SAM" id="Phobius"/>
    </source>
</evidence>
<reference evidence="6 7" key="1">
    <citation type="journal article" date="2016" name="Int. J. Syst. Evol. Microbiol.">
        <title>Reclassification of Wolbachia persica as Francisella persica comb. nov. and emended description of the family Francisellaceae.</title>
        <authorList>
            <person name="Larson M.A."/>
            <person name="Nalbantoglu U."/>
            <person name="Sayood K."/>
            <person name="Zentz E.B."/>
            <person name="Cer R.Z."/>
            <person name="Iwen P.C."/>
            <person name="Francesconi S.C."/>
            <person name="Bishop-Lilly K.A."/>
            <person name="Mokashi V.P."/>
            <person name="Sjostedt A."/>
            <person name="Hinrichs S.H."/>
        </authorList>
    </citation>
    <scope>NUCLEOTIDE SEQUENCE [LARGE SCALE GENOMIC DNA]</scope>
    <source>
        <strain evidence="6 7">FSC845</strain>
    </source>
</reference>